<gene>
    <name evidence="1" type="ORF">ACOLOM_LOCUS7768</name>
</gene>
<comment type="caution">
    <text evidence="1">The sequence shown here is derived from an EMBL/GenBank/DDBJ whole genome shotgun (WGS) entry which is preliminary data.</text>
</comment>
<evidence type="ECO:0000313" key="1">
    <source>
        <dbReference type="EMBL" id="CAG8635236.1"/>
    </source>
</evidence>
<protein>
    <submittedName>
        <fullName evidence="1">12418_t:CDS:1</fullName>
    </submittedName>
</protein>
<dbReference type="EMBL" id="CAJVPT010018563">
    <property type="protein sequence ID" value="CAG8635236.1"/>
    <property type="molecule type" value="Genomic_DNA"/>
</dbReference>
<keyword evidence="2" id="KW-1185">Reference proteome</keyword>
<sequence length="123" mass="14000">MSLSPASSMTSSDADSVYHEEDVLTCLWKKCNRQFDDAETMYTHLSTDHVGRKSTGNLCLDCYWDDCDVRTSKRDHITSHLRVHVPLKPHICENLKGKKLLLIIDMQESIQTSTGLEETLQNS</sequence>
<dbReference type="Proteomes" id="UP000789525">
    <property type="component" value="Unassembled WGS sequence"/>
</dbReference>
<organism evidence="1 2">
    <name type="scientific">Acaulospora colombiana</name>
    <dbReference type="NCBI Taxonomy" id="27376"/>
    <lineage>
        <taxon>Eukaryota</taxon>
        <taxon>Fungi</taxon>
        <taxon>Fungi incertae sedis</taxon>
        <taxon>Mucoromycota</taxon>
        <taxon>Glomeromycotina</taxon>
        <taxon>Glomeromycetes</taxon>
        <taxon>Diversisporales</taxon>
        <taxon>Acaulosporaceae</taxon>
        <taxon>Acaulospora</taxon>
    </lineage>
</organism>
<reference evidence="1" key="1">
    <citation type="submission" date="2021-06" db="EMBL/GenBank/DDBJ databases">
        <authorList>
            <person name="Kallberg Y."/>
            <person name="Tangrot J."/>
            <person name="Rosling A."/>
        </authorList>
    </citation>
    <scope>NUCLEOTIDE SEQUENCE</scope>
    <source>
        <strain evidence="1">CL356</strain>
    </source>
</reference>
<accession>A0ACA9N5X5</accession>
<evidence type="ECO:0000313" key="2">
    <source>
        <dbReference type="Proteomes" id="UP000789525"/>
    </source>
</evidence>
<proteinExistence type="predicted"/>
<name>A0ACA9N5X5_9GLOM</name>